<dbReference type="Pfam" id="PF13568">
    <property type="entry name" value="OMP_b-brl_2"/>
    <property type="match status" value="1"/>
</dbReference>
<evidence type="ECO:0000256" key="1">
    <source>
        <dbReference type="SAM" id="SignalP"/>
    </source>
</evidence>
<evidence type="ECO:0000313" key="4">
    <source>
        <dbReference type="Proteomes" id="UP000199663"/>
    </source>
</evidence>
<organism evidence="3 4">
    <name type="scientific">Rhodonellum ikkaensis</name>
    <dbReference type="NCBI Taxonomy" id="336829"/>
    <lineage>
        <taxon>Bacteria</taxon>
        <taxon>Pseudomonadati</taxon>
        <taxon>Bacteroidota</taxon>
        <taxon>Cytophagia</taxon>
        <taxon>Cytophagales</taxon>
        <taxon>Cytophagaceae</taxon>
        <taxon>Rhodonellum</taxon>
    </lineage>
</organism>
<gene>
    <name evidence="3" type="ORF">SAMN05444412_102241</name>
</gene>
<keyword evidence="1" id="KW-0732">Signal</keyword>
<evidence type="ECO:0000313" key="3">
    <source>
        <dbReference type="EMBL" id="SDY68803.1"/>
    </source>
</evidence>
<evidence type="ECO:0000259" key="2">
    <source>
        <dbReference type="Pfam" id="PF13568"/>
    </source>
</evidence>
<protein>
    <submittedName>
        <fullName evidence="3">Outer membrane protein beta-barrel domain-containing protein</fullName>
    </submittedName>
</protein>
<sequence length="219" mass="24654">MKWKILVCLFSLGLILTETIQAQTNIGIRGGFSTSTLTYRAEVGRRADRVGGIKAPTFSFVIEQYLAKNAGASLEFQFIKLGYTQRDTLERVNQTSLEYLKIPFLSNFYFGNRGKFHVKLGPHFGFLMNATDLKREYEGNGLLPTYGGAGDAPKNFMYGLTAGVGLSNLFGKSTVAADLRFSYEFGRPESQNRIFDMNSTNLEFTLSYLFQILKPKWQN</sequence>
<dbReference type="RefSeq" id="WP_019596646.1">
    <property type="nucleotide sequence ID" value="NZ_FNQC01000002.1"/>
</dbReference>
<feature type="chain" id="PRO_5045507024" evidence="1">
    <location>
        <begin position="23"/>
        <end position="219"/>
    </location>
</feature>
<reference evidence="3 4" key="1">
    <citation type="submission" date="2016-10" db="EMBL/GenBank/DDBJ databases">
        <authorList>
            <person name="Varghese N."/>
            <person name="Submissions S."/>
        </authorList>
    </citation>
    <scope>NUCLEOTIDE SEQUENCE [LARGE SCALE GENOMIC DNA]</scope>
    <source>
        <strain evidence="3 4">DSM 17997</strain>
    </source>
</reference>
<feature type="signal peptide" evidence="1">
    <location>
        <begin position="1"/>
        <end position="22"/>
    </location>
</feature>
<name>A0A1H3LWU6_9BACT</name>
<dbReference type="EMBL" id="FNQC01000002">
    <property type="protein sequence ID" value="SDY68803.1"/>
    <property type="molecule type" value="Genomic_DNA"/>
</dbReference>
<dbReference type="InterPro" id="IPR025665">
    <property type="entry name" value="Beta-barrel_OMP_2"/>
</dbReference>
<comment type="caution">
    <text evidence="3">The sequence shown here is derived from an EMBL/GenBank/DDBJ whole genome shotgun (WGS) entry which is preliminary data.</text>
</comment>
<keyword evidence="4" id="KW-1185">Reference proteome</keyword>
<proteinExistence type="predicted"/>
<dbReference type="Proteomes" id="UP000199663">
    <property type="component" value="Unassembled WGS sequence"/>
</dbReference>
<feature type="domain" description="Outer membrane protein beta-barrel" evidence="2">
    <location>
        <begin position="21"/>
        <end position="183"/>
    </location>
</feature>
<accession>A0A1H3LWU6</accession>